<reference evidence="3" key="1">
    <citation type="submission" date="2019-03" db="EMBL/GenBank/DDBJ databases">
        <title>Single cell metagenomics reveals metabolic interactions within the superorganism composed of flagellate Streblomastix strix and complex community of Bacteroidetes bacteria on its surface.</title>
        <authorList>
            <person name="Treitli S.C."/>
            <person name="Kolisko M."/>
            <person name="Husnik F."/>
            <person name="Keeling P."/>
            <person name="Hampl V."/>
        </authorList>
    </citation>
    <scope>NUCLEOTIDE SEQUENCE</scope>
    <source>
        <strain evidence="3">STM</strain>
    </source>
</reference>
<evidence type="ECO:0000259" key="2">
    <source>
        <dbReference type="Pfam" id="PF13505"/>
    </source>
</evidence>
<dbReference type="EMBL" id="SNRY01004889">
    <property type="protein sequence ID" value="KAA6316420.1"/>
    <property type="molecule type" value="Genomic_DNA"/>
</dbReference>
<accession>A0A5J4Q605</accession>
<evidence type="ECO:0000313" key="3">
    <source>
        <dbReference type="EMBL" id="KAA6316420.1"/>
    </source>
</evidence>
<dbReference type="Pfam" id="PF13505">
    <property type="entry name" value="OMP_b-brl"/>
    <property type="match status" value="1"/>
</dbReference>
<dbReference type="AlphaFoldDB" id="A0A5J4Q605"/>
<dbReference type="InterPro" id="IPR027385">
    <property type="entry name" value="Beta-barrel_OMP"/>
</dbReference>
<comment type="caution">
    <text evidence="3">The sequence shown here is derived from an EMBL/GenBank/DDBJ whole genome shotgun (WGS) entry which is preliminary data.</text>
</comment>
<feature type="domain" description="Outer membrane protein beta-barrel" evidence="2">
    <location>
        <begin position="12"/>
        <end position="200"/>
    </location>
</feature>
<keyword evidence="1" id="KW-0732">Signal</keyword>
<gene>
    <name evidence="3" type="ORF">EZS27_033268</name>
</gene>
<sequence length="200" mass="21007">MKKMVRLLFIGACLLGMAIPAGAQISYGIKGGLNLSRAPKIEAGGGNVRGQVGFLIGPIAELTLPISIIGFSVDGALLYSQKGGKIRGESAVQRGIEIPVNLKYSIGLGSLGSIFVAAGPEIFFNLRSEAEIQEIKADYNTAEFGINIGGGIKALGHFQVGANYTIPVSSSLLRDIATGQEIPNSSYKNRVGQVSIAYFF</sequence>
<proteinExistence type="predicted"/>
<protein>
    <recommendedName>
        <fullName evidence="2">Outer membrane protein beta-barrel domain-containing protein</fullName>
    </recommendedName>
</protein>
<evidence type="ECO:0000256" key="1">
    <source>
        <dbReference type="ARBA" id="ARBA00022729"/>
    </source>
</evidence>
<name>A0A5J4Q605_9ZZZZ</name>
<organism evidence="3">
    <name type="scientific">termite gut metagenome</name>
    <dbReference type="NCBI Taxonomy" id="433724"/>
    <lineage>
        <taxon>unclassified sequences</taxon>
        <taxon>metagenomes</taxon>
        <taxon>organismal metagenomes</taxon>
    </lineage>
</organism>